<feature type="binding site" description="in other chain" evidence="15">
    <location>
        <position position="155"/>
    </location>
    <ligand>
        <name>ADP</name>
        <dbReference type="ChEBI" id="CHEBI:456216"/>
        <note>allosteric activator; ligand shared between dimeric partners</note>
    </ligand>
</feature>
<evidence type="ECO:0000256" key="8">
    <source>
        <dbReference type="ARBA" id="ARBA00022723"/>
    </source>
</evidence>
<dbReference type="NCBIfam" id="NF002872">
    <property type="entry name" value="PRK03202.1"/>
    <property type="match status" value="1"/>
</dbReference>
<dbReference type="AlphaFoldDB" id="U2QIK0"/>
<keyword evidence="9 15" id="KW-0547">Nucleotide-binding</keyword>
<dbReference type="InterPro" id="IPR012828">
    <property type="entry name" value="PFKA_ATP_prok"/>
</dbReference>
<dbReference type="PATRIC" id="fig|1321820.3.peg.1486"/>
<comment type="caution">
    <text evidence="17">The sequence shown here is derived from an EMBL/GenBank/DDBJ whole genome shotgun (WGS) entry which is preliminary data.</text>
</comment>
<comment type="activity regulation">
    <text evidence="15">Allosterically activated by ADP and other diphosphonucleosides, and allosterically inhibited by phosphoenolpyruvate.</text>
</comment>
<evidence type="ECO:0000256" key="11">
    <source>
        <dbReference type="ARBA" id="ARBA00022840"/>
    </source>
</evidence>
<dbReference type="HAMAP" id="MF_00339">
    <property type="entry name" value="Phosphofructokinase_I_B1"/>
    <property type="match status" value="1"/>
</dbReference>
<protein>
    <recommendedName>
        <fullName evidence="15">ATP-dependent 6-phosphofructokinase</fullName>
        <shortName evidence="15">ATP-PFK</shortName>
        <shortName evidence="15">Phosphofructokinase</shortName>
        <ecNumber evidence="15">2.7.1.11</ecNumber>
    </recommendedName>
    <alternativeName>
        <fullName evidence="15">Phosphohexokinase</fullName>
    </alternativeName>
</protein>
<dbReference type="EC" id="2.7.1.11" evidence="15"/>
<keyword evidence="12 15" id="KW-0460">Magnesium</keyword>
<feature type="binding site" evidence="15">
    <location>
        <begin position="21"/>
        <end position="25"/>
    </location>
    <ligand>
        <name>ADP</name>
        <dbReference type="ChEBI" id="CHEBI:456216"/>
        <note>allosteric activator; ligand shared between dimeric partners</note>
    </ligand>
</feature>
<dbReference type="GO" id="GO:0061621">
    <property type="term" value="P:canonical glycolysis"/>
    <property type="evidence" value="ECO:0007669"/>
    <property type="project" value="TreeGrafter"/>
</dbReference>
<comment type="similarity">
    <text evidence="15">Belongs to the phosphofructokinase type A (PFKA) family. ATP-dependent PFK group I subfamily. Prokaryotic clade 'B1' sub-subfamily.</text>
</comment>
<feature type="binding site" evidence="15">
    <location>
        <position position="103"/>
    </location>
    <ligand>
        <name>Mg(2+)</name>
        <dbReference type="ChEBI" id="CHEBI:18420"/>
        <note>catalytic</note>
    </ligand>
</feature>
<dbReference type="RefSeq" id="WP_021753226.1">
    <property type="nucleotide sequence ID" value="NZ_KI271853.1"/>
</dbReference>
<comment type="function">
    <text evidence="2 15">Catalyzes the phosphorylation of D-fructose 6-phosphate to fructose 1,6-bisphosphate by ATP, the first committing step of glycolysis.</text>
</comment>
<dbReference type="GO" id="GO:0046872">
    <property type="term" value="F:metal ion binding"/>
    <property type="evidence" value="ECO:0007669"/>
    <property type="project" value="UniProtKB-KW"/>
</dbReference>
<evidence type="ECO:0000256" key="15">
    <source>
        <dbReference type="HAMAP-Rule" id="MF_00339"/>
    </source>
</evidence>
<feature type="binding site" evidence="15">
    <location>
        <position position="163"/>
    </location>
    <ligand>
        <name>substrate</name>
        <note>ligand shared between dimeric partners</note>
    </ligand>
</feature>
<dbReference type="Proteomes" id="UP000016637">
    <property type="component" value="Unassembled WGS sequence"/>
</dbReference>
<evidence type="ECO:0000313" key="17">
    <source>
        <dbReference type="EMBL" id="ERK56024.1"/>
    </source>
</evidence>
<name>U2QIK0_9BACL</name>
<dbReference type="SUPFAM" id="SSF53784">
    <property type="entry name" value="Phosphofructokinase"/>
    <property type="match status" value="1"/>
</dbReference>
<dbReference type="GO" id="GO:0016208">
    <property type="term" value="F:AMP binding"/>
    <property type="evidence" value="ECO:0007669"/>
    <property type="project" value="TreeGrafter"/>
</dbReference>
<feature type="domain" description="Phosphofructokinase" evidence="16">
    <location>
        <begin position="3"/>
        <end position="276"/>
    </location>
</feature>
<feature type="active site" description="Proton acceptor" evidence="15">
    <location>
        <position position="128"/>
    </location>
</feature>
<evidence type="ECO:0000256" key="3">
    <source>
        <dbReference type="ARBA" id="ARBA00004496"/>
    </source>
</evidence>
<dbReference type="GO" id="GO:0006002">
    <property type="term" value="P:fructose 6-phosphate metabolic process"/>
    <property type="evidence" value="ECO:0007669"/>
    <property type="project" value="UniProtKB-UniRule"/>
</dbReference>
<dbReference type="HOGENOM" id="CLU_020655_0_1_9"/>
<dbReference type="NCBIfam" id="TIGR02482">
    <property type="entry name" value="PFKA_ATP"/>
    <property type="match status" value="1"/>
</dbReference>
<dbReference type="FunFam" id="3.40.50.450:FF:000001">
    <property type="entry name" value="ATP-dependent 6-phosphofructokinase"/>
    <property type="match status" value="1"/>
</dbReference>
<gene>
    <name evidence="15" type="primary">pfkA</name>
    <name evidence="17" type="ORF">HMPREF1983_01561</name>
</gene>
<keyword evidence="6 15" id="KW-0021">Allosteric enzyme</keyword>
<feature type="binding site" description="in other chain" evidence="15">
    <location>
        <position position="212"/>
    </location>
    <ligand>
        <name>ADP</name>
        <dbReference type="ChEBI" id="CHEBI:456216"/>
        <note>allosteric activator; ligand shared between dimeric partners</note>
    </ligand>
</feature>
<dbReference type="InterPro" id="IPR000023">
    <property type="entry name" value="Phosphofructokinase_dom"/>
</dbReference>
<feature type="binding site" description="in other chain" evidence="15">
    <location>
        <begin position="214"/>
        <end position="216"/>
    </location>
    <ligand>
        <name>ADP</name>
        <dbReference type="ChEBI" id="CHEBI:456216"/>
        <note>allosteric activator; ligand shared between dimeric partners</note>
    </ligand>
</feature>
<feature type="binding site" evidence="15">
    <location>
        <begin position="72"/>
        <end position="73"/>
    </location>
    <ligand>
        <name>ATP</name>
        <dbReference type="ChEBI" id="CHEBI:30616"/>
    </ligand>
</feature>
<comment type="catalytic activity">
    <reaction evidence="14 15">
        <text>beta-D-fructose 6-phosphate + ATP = beta-D-fructose 1,6-bisphosphate + ADP + H(+)</text>
        <dbReference type="Rhea" id="RHEA:16109"/>
        <dbReference type="ChEBI" id="CHEBI:15378"/>
        <dbReference type="ChEBI" id="CHEBI:30616"/>
        <dbReference type="ChEBI" id="CHEBI:32966"/>
        <dbReference type="ChEBI" id="CHEBI:57634"/>
        <dbReference type="ChEBI" id="CHEBI:456216"/>
        <dbReference type="EC" id="2.7.1.11"/>
    </reaction>
</comment>
<dbReference type="GO" id="GO:0048029">
    <property type="term" value="F:monosaccharide binding"/>
    <property type="evidence" value="ECO:0007669"/>
    <property type="project" value="TreeGrafter"/>
</dbReference>
<evidence type="ECO:0000256" key="6">
    <source>
        <dbReference type="ARBA" id="ARBA00022533"/>
    </source>
</evidence>
<dbReference type="PANTHER" id="PTHR13697:SF4">
    <property type="entry name" value="ATP-DEPENDENT 6-PHOSPHOFRUCTOKINASE"/>
    <property type="match status" value="1"/>
</dbReference>
<organism evidence="17 18">
    <name type="scientific">Gemella bergeri ATCC 700627</name>
    <dbReference type="NCBI Taxonomy" id="1321820"/>
    <lineage>
        <taxon>Bacteria</taxon>
        <taxon>Bacillati</taxon>
        <taxon>Bacillota</taxon>
        <taxon>Bacilli</taxon>
        <taxon>Bacillales</taxon>
        <taxon>Gemellaceae</taxon>
        <taxon>Gemella</taxon>
    </lineage>
</organism>
<evidence type="ECO:0000256" key="7">
    <source>
        <dbReference type="ARBA" id="ARBA00022679"/>
    </source>
</evidence>
<dbReference type="Pfam" id="PF00365">
    <property type="entry name" value="PFK"/>
    <property type="match status" value="1"/>
</dbReference>
<dbReference type="GO" id="GO:0070095">
    <property type="term" value="F:fructose-6-phosphate binding"/>
    <property type="evidence" value="ECO:0007669"/>
    <property type="project" value="TreeGrafter"/>
</dbReference>
<reference evidence="17 18" key="1">
    <citation type="submission" date="2013-08" db="EMBL/GenBank/DDBJ databases">
        <authorList>
            <person name="Weinstock G."/>
            <person name="Sodergren E."/>
            <person name="Wylie T."/>
            <person name="Fulton L."/>
            <person name="Fulton R."/>
            <person name="Fronick C."/>
            <person name="O'Laughlin M."/>
            <person name="Godfrey J."/>
            <person name="Miner T."/>
            <person name="Herter B."/>
            <person name="Appelbaum E."/>
            <person name="Cordes M."/>
            <person name="Lek S."/>
            <person name="Wollam A."/>
            <person name="Pepin K.H."/>
            <person name="Palsikar V.B."/>
            <person name="Mitreva M."/>
            <person name="Wilson R.K."/>
        </authorList>
    </citation>
    <scope>NUCLEOTIDE SEQUENCE [LARGE SCALE GENOMIC DNA]</scope>
    <source>
        <strain evidence="17 18">ATCC 700627</strain>
    </source>
</reference>
<feature type="binding site" description="in other chain" evidence="15">
    <location>
        <begin position="126"/>
        <end position="128"/>
    </location>
    <ligand>
        <name>substrate</name>
        <note>ligand shared between dimeric partners</note>
    </ligand>
</feature>
<dbReference type="UniPathway" id="UPA00109">
    <property type="reaction ID" value="UER00182"/>
</dbReference>
<dbReference type="eggNOG" id="COG0205">
    <property type="taxonomic scope" value="Bacteria"/>
</dbReference>
<proteinExistence type="inferred from homology"/>
<evidence type="ECO:0000259" key="16">
    <source>
        <dbReference type="Pfam" id="PF00365"/>
    </source>
</evidence>
<comment type="pathway">
    <text evidence="4 15">Carbohydrate degradation; glycolysis; D-glyceraldehyde 3-phosphate and glycerone phosphate from D-glucose: step 3/4.</text>
</comment>
<evidence type="ECO:0000256" key="13">
    <source>
        <dbReference type="ARBA" id="ARBA00023152"/>
    </source>
</evidence>
<evidence type="ECO:0000256" key="1">
    <source>
        <dbReference type="ARBA" id="ARBA00001946"/>
    </source>
</evidence>
<dbReference type="Gene3D" id="3.40.50.460">
    <property type="entry name" value="Phosphofructokinase domain"/>
    <property type="match status" value="1"/>
</dbReference>
<dbReference type="GO" id="GO:0030388">
    <property type="term" value="P:fructose 1,6-bisphosphate metabolic process"/>
    <property type="evidence" value="ECO:0007669"/>
    <property type="project" value="TreeGrafter"/>
</dbReference>
<keyword evidence="7 15" id="KW-0808">Transferase</keyword>
<dbReference type="GO" id="GO:0042802">
    <property type="term" value="F:identical protein binding"/>
    <property type="evidence" value="ECO:0007669"/>
    <property type="project" value="TreeGrafter"/>
</dbReference>
<keyword evidence="10 15" id="KW-0418">Kinase</keyword>
<feature type="binding site" evidence="15">
    <location>
        <position position="244"/>
    </location>
    <ligand>
        <name>substrate</name>
        <note>ligand shared between dimeric partners</note>
    </ligand>
</feature>
<dbReference type="InterPro" id="IPR035966">
    <property type="entry name" value="PKF_sf"/>
</dbReference>
<feature type="binding site" description="in other chain" evidence="15">
    <location>
        <begin position="170"/>
        <end position="172"/>
    </location>
    <ligand>
        <name>substrate</name>
        <note>ligand shared between dimeric partners</note>
    </ligand>
</feature>
<dbReference type="GO" id="GO:0005524">
    <property type="term" value="F:ATP binding"/>
    <property type="evidence" value="ECO:0007669"/>
    <property type="project" value="UniProtKB-UniRule"/>
</dbReference>
<dbReference type="InterPro" id="IPR015912">
    <property type="entry name" value="Phosphofructokinase_CS"/>
</dbReference>
<sequence length="320" mass="34218">MKKIAVLTSGGDAPGMNAAVRAVVRTAIYNGLEVYGVYQGYKGLVENNIKKLEVGDVGGIINRGGTILYSARLPEFADPKVRQIAIKNLEKLGIDGLVVIGGDGSYRGAMELSNEMSIKTIGIPGTIDNDICCTDFTIGFDTALNTIVDAIDKVRDTASSHERAFIIEVMGRNAGDLALLAGIAGGSESLLIPEKREDISDIVSRIKAGEKRGKKHSIIVLAEGVMGGQVLAAQLKELTGEEIRCTILGHIQRGGTPSAMDRVLASRFGNYAVQLLLAEKSGRAVGIQNNRLVSTRFEDVFSNTHEVDLTIYDVSKQLSI</sequence>
<evidence type="ECO:0000256" key="2">
    <source>
        <dbReference type="ARBA" id="ARBA00002659"/>
    </source>
</evidence>
<dbReference type="PIRSF" id="PIRSF000532">
    <property type="entry name" value="ATP_PFK_prok"/>
    <property type="match status" value="1"/>
</dbReference>
<keyword evidence="13 15" id="KW-0324">Glycolysis</keyword>
<comment type="subcellular location">
    <subcellularLocation>
        <location evidence="3 15">Cytoplasm</location>
    </subcellularLocation>
</comment>
<feature type="binding site" evidence="15">
    <location>
        <position position="11"/>
    </location>
    <ligand>
        <name>ATP</name>
        <dbReference type="ChEBI" id="CHEBI:30616"/>
    </ligand>
</feature>
<dbReference type="PROSITE" id="PS00433">
    <property type="entry name" value="PHOSPHOFRUCTOKINASE"/>
    <property type="match status" value="1"/>
</dbReference>
<dbReference type="EMBL" id="AWVP01000104">
    <property type="protein sequence ID" value="ERK56024.1"/>
    <property type="molecule type" value="Genomic_DNA"/>
</dbReference>
<evidence type="ECO:0000256" key="10">
    <source>
        <dbReference type="ARBA" id="ARBA00022777"/>
    </source>
</evidence>
<evidence type="ECO:0000256" key="9">
    <source>
        <dbReference type="ARBA" id="ARBA00022741"/>
    </source>
</evidence>
<evidence type="ECO:0000256" key="12">
    <source>
        <dbReference type="ARBA" id="ARBA00022842"/>
    </source>
</evidence>
<evidence type="ECO:0000256" key="5">
    <source>
        <dbReference type="ARBA" id="ARBA00022490"/>
    </source>
</evidence>
<dbReference type="GO" id="GO:0005945">
    <property type="term" value="C:6-phosphofructokinase complex"/>
    <property type="evidence" value="ECO:0007669"/>
    <property type="project" value="TreeGrafter"/>
</dbReference>
<comment type="cofactor">
    <cofactor evidence="1 15">
        <name>Mg(2+)</name>
        <dbReference type="ChEBI" id="CHEBI:18420"/>
    </cofactor>
</comment>
<evidence type="ECO:0000313" key="18">
    <source>
        <dbReference type="Proteomes" id="UP000016637"/>
    </source>
</evidence>
<dbReference type="Gene3D" id="3.40.50.450">
    <property type="match status" value="1"/>
</dbReference>
<dbReference type="FunFam" id="3.40.50.460:FF:000002">
    <property type="entry name" value="ATP-dependent 6-phosphofructokinase"/>
    <property type="match status" value="1"/>
</dbReference>
<evidence type="ECO:0000256" key="14">
    <source>
        <dbReference type="ARBA" id="ARBA00048070"/>
    </source>
</evidence>
<dbReference type="InterPro" id="IPR022953">
    <property type="entry name" value="ATP_PFK"/>
</dbReference>
<keyword evidence="18" id="KW-1185">Reference proteome</keyword>
<keyword evidence="11 15" id="KW-0067">ATP-binding</keyword>
<dbReference type="GO" id="GO:0003872">
    <property type="term" value="F:6-phosphofructokinase activity"/>
    <property type="evidence" value="ECO:0007669"/>
    <property type="project" value="UniProtKB-UniRule"/>
</dbReference>
<keyword evidence="5 15" id="KW-0963">Cytoplasm</keyword>
<feature type="binding site" evidence="15">
    <location>
        <begin position="102"/>
        <end position="105"/>
    </location>
    <ligand>
        <name>ATP</name>
        <dbReference type="ChEBI" id="CHEBI:30616"/>
    </ligand>
</feature>
<feature type="binding site" description="in other chain" evidence="15">
    <location>
        <position position="223"/>
    </location>
    <ligand>
        <name>substrate</name>
        <note>ligand shared between dimeric partners</note>
    </ligand>
</feature>
<evidence type="ECO:0000256" key="4">
    <source>
        <dbReference type="ARBA" id="ARBA00004679"/>
    </source>
</evidence>
<accession>U2QIK0</accession>
<dbReference type="PRINTS" id="PR00476">
    <property type="entry name" value="PHFRCTKINASE"/>
</dbReference>
<dbReference type="PANTHER" id="PTHR13697">
    <property type="entry name" value="PHOSPHOFRUCTOKINASE"/>
    <property type="match status" value="1"/>
</dbReference>
<comment type="caution">
    <text evidence="15">Lacks conserved residue(s) required for the propagation of feature annotation.</text>
</comment>
<keyword evidence="8 15" id="KW-0479">Metal-binding</keyword>
<feature type="binding site" description="in other chain" evidence="15">
    <location>
        <begin position="186"/>
        <end position="188"/>
    </location>
    <ligand>
        <name>ADP</name>
        <dbReference type="ChEBI" id="CHEBI:456216"/>
        <note>allosteric activator; ligand shared between dimeric partners</note>
    </ligand>
</feature>
<comment type="subunit">
    <text evidence="15">Homotetramer.</text>
</comment>
<dbReference type="InterPro" id="IPR012003">
    <property type="entry name" value="ATP_PFK_prok-type"/>
</dbReference>
<feature type="binding site" description="in other chain" evidence="15">
    <location>
        <begin position="250"/>
        <end position="253"/>
    </location>
    <ligand>
        <name>substrate</name>
        <note>ligand shared between dimeric partners</note>
    </ligand>
</feature>